<comment type="caution">
    <text evidence="2">The sequence shown here is derived from an EMBL/GenBank/DDBJ whole genome shotgun (WGS) entry which is preliminary data.</text>
</comment>
<keyword evidence="3" id="KW-1185">Reference proteome</keyword>
<accession>A0A9W8AUQ1</accession>
<dbReference type="Proteomes" id="UP001150925">
    <property type="component" value="Unassembled WGS sequence"/>
</dbReference>
<feature type="signal peptide" evidence="1">
    <location>
        <begin position="1"/>
        <end position="19"/>
    </location>
</feature>
<evidence type="ECO:0000313" key="3">
    <source>
        <dbReference type="Proteomes" id="UP001150925"/>
    </source>
</evidence>
<dbReference type="AlphaFoldDB" id="A0A9W8AUQ1"/>
<dbReference type="EMBL" id="JANBPY010000952">
    <property type="protein sequence ID" value="KAJ1962522.1"/>
    <property type="molecule type" value="Genomic_DNA"/>
</dbReference>
<proteinExistence type="predicted"/>
<sequence length="89" mass="9624">MARFSAVVFACIAVASVSALPWYANQQYGNQQNRYSNSATNFNAQAGVNFGHQNSRGNYGQQYAPQQRYGNYAQGGGSSVGGSQAYGRW</sequence>
<protein>
    <submittedName>
        <fullName evidence="2">Uncharacterized protein</fullName>
    </submittedName>
</protein>
<gene>
    <name evidence="2" type="ORF">IWQ62_003500</name>
</gene>
<feature type="chain" id="PRO_5040803544" evidence="1">
    <location>
        <begin position="20"/>
        <end position="89"/>
    </location>
</feature>
<evidence type="ECO:0000313" key="2">
    <source>
        <dbReference type="EMBL" id="KAJ1962522.1"/>
    </source>
</evidence>
<reference evidence="2" key="1">
    <citation type="submission" date="2022-07" db="EMBL/GenBank/DDBJ databases">
        <title>Phylogenomic reconstructions and comparative analyses of Kickxellomycotina fungi.</title>
        <authorList>
            <person name="Reynolds N.K."/>
            <person name="Stajich J.E."/>
            <person name="Barry K."/>
            <person name="Grigoriev I.V."/>
            <person name="Crous P."/>
            <person name="Smith M.E."/>
        </authorList>
    </citation>
    <scope>NUCLEOTIDE SEQUENCE</scope>
    <source>
        <strain evidence="2">RSA 1196</strain>
    </source>
</reference>
<name>A0A9W8AUQ1_9FUNG</name>
<evidence type="ECO:0000256" key="1">
    <source>
        <dbReference type="SAM" id="SignalP"/>
    </source>
</evidence>
<organism evidence="2 3">
    <name type="scientific">Dispira parvispora</name>
    <dbReference type="NCBI Taxonomy" id="1520584"/>
    <lineage>
        <taxon>Eukaryota</taxon>
        <taxon>Fungi</taxon>
        <taxon>Fungi incertae sedis</taxon>
        <taxon>Zoopagomycota</taxon>
        <taxon>Kickxellomycotina</taxon>
        <taxon>Dimargaritomycetes</taxon>
        <taxon>Dimargaritales</taxon>
        <taxon>Dimargaritaceae</taxon>
        <taxon>Dispira</taxon>
    </lineage>
</organism>
<keyword evidence="1" id="KW-0732">Signal</keyword>